<evidence type="ECO:0000259" key="1">
    <source>
        <dbReference type="Pfam" id="PF01370"/>
    </source>
</evidence>
<name>A0A7M2SPS6_9ACTN</name>
<reference evidence="2 3" key="1">
    <citation type="submission" date="2020-10" db="EMBL/GenBank/DDBJ databases">
        <title>Streptomyces ferrugineus complate genome analysis.</title>
        <authorList>
            <person name="Anwar N."/>
        </authorList>
    </citation>
    <scope>NUCLEOTIDE SEQUENCE [LARGE SCALE GENOMIC DNA]</scope>
    <source>
        <strain evidence="2 3">CCTCC AA2014009</strain>
    </source>
</reference>
<dbReference type="PANTHER" id="PTHR48079:SF6">
    <property type="entry name" value="NAD(P)-BINDING DOMAIN-CONTAINING PROTEIN-RELATED"/>
    <property type="match status" value="1"/>
</dbReference>
<dbReference type="EMBL" id="CP063373">
    <property type="protein sequence ID" value="QOV38252.1"/>
    <property type="molecule type" value="Genomic_DNA"/>
</dbReference>
<organism evidence="2 3">
    <name type="scientific">Streptomyces ferrugineus</name>
    <dbReference type="NCBI Taxonomy" id="1413221"/>
    <lineage>
        <taxon>Bacteria</taxon>
        <taxon>Bacillati</taxon>
        <taxon>Actinomycetota</taxon>
        <taxon>Actinomycetes</taxon>
        <taxon>Kitasatosporales</taxon>
        <taxon>Streptomycetaceae</taxon>
        <taxon>Streptomyces</taxon>
    </lineage>
</organism>
<dbReference type="InterPro" id="IPR001509">
    <property type="entry name" value="Epimerase_deHydtase"/>
</dbReference>
<gene>
    <name evidence="2" type="ORF">IM697_07640</name>
</gene>
<evidence type="ECO:0000313" key="3">
    <source>
        <dbReference type="Proteomes" id="UP000594205"/>
    </source>
</evidence>
<dbReference type="GO" id="GO:0004029">
    <property type="term" value="F:aldehyde dehydrogenase (NAD+) activity"/>
    <property type="evidence" value="ECO:0007669"/>
    <property type="project" value="TreeGrafter"/>
</dbReference>
<dbReference type="Gene3D" id="3.40.50.720">
    <property type="entry name" value="NAD(P)-binding Rossmann-like Domain"/>
    <property type="match status" value="1"/>
</dbReference>
<dbReference type="RefSeq" id="WP_194045916.1">
    <property type="nucleotide sequence ID" value="NZ_CP063373.1"/>
</dbReference>
<dbReference type="Pfam" id="PF01370">
    <property type="entry name" value="Epimerase"/>
    <property type="match status" value="1"/>
</dbReference>
<dbReference type="SUPFAM" id="SSF51735">
    <property type="entry name" value="NAD(P)-binding Rossmann-fold domains"/>
    <property type="match status" value="1"/>
</dbReference>
<dbReference type="KEGG" id="sfeu:IM697_07640"/>
<accession>A0A7M2SPS6</accession>
<keyword evidence="3" id="KW-1185">Reference proteome</keyword>
<dbReference type="PANTHER" id="PTHR48079">
    <property type="entry name" value="PROTEIN YEEZ"/>
    <property type="match status" value="1"/>
</dbReference>
<dbReference type="AlphaFoldDB" id="A0A7M2SPS6"/>
<feature type="domain" description="NAD-dependent epimerase/dehydratase" evidence="1">
    <location>
        <begin position="5"/>
        <end position="181"/>
    </location>
</feature>
<proteinExistence type="predicted"/>
<dbReference type="GO" id="GO:0005737">
    <property type="term" value="C:cytoplasm"/>
    <property type="evidence" value="ECO:0007669"/>
    <property type="project" value="TreeGrafter"/>
</dbReference>
<evidence type="ECO:0000313" key="2">
    <source>
        <dbReference type="EMBL" id="QOV38252.1"/>
    </source>
</evidence>
<protein>
    <submittedName>
        <fullName evidence="2">NAD-dependent epimerase/dehydratase family protein</fullName>
    </submittedName>
</protein>
<dbReference type="Proteomes" id="UP000594205">
    <property type="component" value="Chromosome"/>
</dbReference>
<dbReference type="InterPro" id="IPR051783">
    <property type="entry name" value="NAD(P)-dependent_oxidoreduct"/>
</dbReference>
<dbReference type="InterPro" id="IPR036291">
    <property type="entry name" value="NAD(P)-bd_dom_sf"/>
</dbReference>
<sequence length="321" mass="33372">MPPRILVTGGSGFVGGHVLAALRELSEAGQDTDTAPSRLRLLLRTPASPPPDTTPAADIVRGDLADPGSLRGVCDGVDVVLHCASHIGDDERRTETVNDHGTRALVEEATRSGVARVVYVSTAAVYGRGPFTDAHPADLTLAPASATSRSRAAAERHVLDAGGVVLRPHLVLGTGDRWVVPGLAALLGALSAGLKDCTARHSVVDVRALGRAVVAAGLSARDLAGAHHVNHPHPVDSSILLDTVADRLGLRLPGAPLNLDEARSRLAGQPRALHHLGMLAVDHWFADGGFWADVGVDPGVGFAGSVAEHAAWYREFLGRPS</sequence>